<dbReference type="InterPro" id="IPR036451">
    <property type="entry name" value="CblAdoTrfase-like_sf"/>
</dbReference>
<accession>A0A9Q4C537</accession>
<protein>
    <submittedName>
        <fullName evidence="6">Cob(I)yrinic acid a,c-diamide adenosyltransferase</fullName>
        <ecNumber evidence="6">2.5.1.17</ecNumber>
    </submittedName>
</protein>
<evidence type="ECO:0000256" key="2">
    <source>
        <dbReference type="ARBA" id="ARBA00022741"/>
    </source>
</evidence>
<dbReference type="GO" id="GO:0005524">
    <property type="term" value="F:ATP binding"/>
    <property type="evidence" value="ECO:0007669"/>
    <property type="project" value="UniProtKB-KW"/>
</dbReference>
<dbReference type="RefSeq" id="WP_266087538.1">
    <property type="nucleotide sequence ID" value="NZ_RKLV01000007.1"/>
</dbReference>
<dbReference type="NCBIfam" id="TIGR00636">
    <property type="entry name" value="PduO_Nterm"/>
    <property type="match status" value="1"/>
</dbReference>
<dbReference type="InterPro" id="IPR016030">
    <property type="entry name" value="CblAdoTrfase-like"/>
</dbReference>
<dbReference type="Pfam" id="PF01923">
    <property type="entry name" value="Cob_adeno_trans"/>
    <property type="match status" value="1"/>
</dbReference>
<feature type="region of interest" description="Disordered" evidence="4">
    <location>
        <begin position="1"/>
        <end position="23"/>
    </location>
</feature>
<feature type="domain" description="Cobalamin adenosyltransferase-like" evidence="5">
    <location>
        <begin position="3"/>
        <end position="164"/>
    </location>
</feature>
<dbReference type="GO" id="GO:0008817">
    <property type="term" value="F:corrinoid adenosyltransferase activity"/>
    <property type="evidence" value="ECO:0007669"/>
    <property type="project" value="UniProtKB-EC"/>
</dbReference>
<dbReference type="EMBL" id="RKLV01000007">
    <property type="protein sequence ID" value="MCX2819356.1"/>
    <property type="molecule type" value="Genomic_DNA"/>
</dbReference>
<dbReference type="Proteomes" id="UP001149411">
    <property type="component" value="Unassembled WGS sequence"/>
</dbReference>
<evidence type="ECO:0000256" key="4">
    <source>
        <dbReference type="SAM" id="MobiDB-lite"/>
    </source>
</evidence>
<reference evidence="6" key="1">
    <citation type="submission" date="2022-09" db="EMBL/GenBank/DDBJ databases">
        <title>Haloadaptaus new haloarchaeum isolated from saline soil.</title>
        <authorList>
            <person name="Duran-Viseras A."/>
            <person name="Sanchez-Porro C."/>
            <person name="Ventosa A."/>
        </authorList>
    </citation>
    <scope>NUCLEOTIDE SEQUENCE</scope>
    <source>
        <strain evidence="6">F3-133</strain>
    </source>
</reference>
<dbReference type="Gene3D" id="1.20.1200.10">
    <property type="entry name" value="Cobalamin adenosyltransferase-like"/>
    <property type="match status" value="1"/>
</dbReference>
<sequence>MRIYTRRGDDGETDLRSGERVPKSSRRIEAYGTVDGVNTRVGTAATDVDDDDVLDALQTVQNGLFKAQADLANTDKDDDDPRVTNSDIERVEALIDGFDDELEPLTNFVLPGGARAGAKLHEARSVARRAERRAVALDEDEDTGNVVSYLNRISDLLFVLARVVNSRAGVEEDAPTY</sequence>
<name>A0A9Q4C537_9EURY</name>
<keyword evidence="2" id="KW-0547">Nucleotide-binding</keyword>
<keyword evidence="7" id="KW-1185">Reference proteome</keyword>
<evidence type="ECO:0000313" key="7">
    <source>
        <dbReference type="Proteomes" id="UP001149411"/>
    </source>
</evidence>
<evidence type="ECO:0000259" key="5">
    <source>
        <dbReference type="Pfam" id="PF01923"/>
    </source>
</evidence>
<dbReference type="AlphaFoldDB" id="A0A9Q4C537"/>
<dbReference type="PANTHER" id="PTHR12213">
    <property type="entry name" value="CORRINOID ADENOSYLTRANSFERASE"/>
    <property type="match status" value="1"/>
</dbReference>
<organism evidence="6 7">
    <name type="scientific">Halorutilus salinus</name>
    <dbReference type="NCBI Taxonomy" id="2487751"/>
    <lineage>
        <taxon>Archaea</taxon>
        <taxon>Methanobacteriati</taxon>
        <taxon>Methanobacteriota</taxon>
        <taxon>Stenosarchaea group</taxon>
        <taxon>Halobacteria</taxon>
        <taxon>Halorutilales</taxon>
        <taxon>Halorutilaceae</taxon>
        <taxon>Halorutilus</taxon>
    </lineage>
</organism>
<keyword evidence="1 6" id="KW-0808">Transferase</keyword>
<evidence type="ECO:0000256" key="3">
    <source>
        <dbReference type="ARBA" id="ARBA00022840"/>
    </source>
</evidence>
<proteinExistence type="predicted"/>
<dbReference type="InterPro" id="IPR029499">
    <property type="entry name" value="PduO-typ"/>
</dbReference>
<evidence type="ECO:0000313" key="6">
    <source>
        <dbReference type="EMBL" id="MCX2819356.1"/>
    </source>
</evidence>
<comment type="caution">
    <text evidence="6">The sequence shown here is derived from an EMBL/GenBank/DDBJ whole genome shotgun (WGS) entry which is preliminary data.</text>
</comment>
<dbReference type="PANTHER" id="PTHR12213:SF0">
    <property type="entry name" value="CORRINOID ADENOSYLTRANSFERASE MMAB"/>
    <property type="match status" value="1"/>
</dbReference>
<gene>
    <name evidence="6" type="ORF">EGH25_08320</name>
</gene>
<keyword evidence="3" id="KW-0067">ATP-binding</keyword>
<evidence type="ECO:0000256" key="1">
    <source>
        <dbReference type="ARBA" id="ARBA00022679"/>
    </source>
</evidence>
<dbReference type="EC" id="2.5.1.17" evidence="6"/>
<dbReference type="SUPFAM" id="SSF89028">
    <property type="entry name" value="Cobalamin adenosyltransferase-like"/>
    <property type="match status" value="1"/>
</dbReference>